<keyword evidence="7" id="KW-0424">Laminin EGF-like domain</keyword>
<comment type="caution">
    <text evidence="9">Lacks conserved residue(s) required for the propagation of feature annotation.</text>
</comment>
<dbReference type="Proteomes" id="UP000663868">
    <property type="component" value="Unassembled WGS sequence"/>
</dbReference>
<dbReference type="PROSITE" id="PS50068">
    <property type="entry name" value="LDLRA_2"/>
    <property type="match status" value="2"/>
</dbReference>
<keyword evidence="6" id="KW-0325">Glycoprotein</keyword>
<evidence type="ECO:0000256" key="1">
    <source>
        <dbReference type="ARBA" id="ARBA00004479"/>
    </source>
</evidence>
<dbReference type="PANTHER" id="PTHR11640">
    <property type="entry name" value="NEPHRIN"/>
    <property type="match status" value="1"/>
</dbReference>
<keyword evidence="4" id="KW-0472">Membrane</keyword>
<dbReference type="InterPro" id="IPR003599">
    <property type="entry name" value="Ig_sub"/>
</dbReference>
<accession>A0A819X3R2</accession>
<gene>
    <name evidence="13" type="ORF">KXQ929_LOCUS36334</name>
</gene>
<dbReference type="Pfam" id="PF00052">
    <property type="entry name" value="Laminin_B"/>
    <property type="match status" value="1"/>
</dbReference>
<feature type="compositionally biased region" description="Basic and acidic residues" evidence="10">
    <location>
        <begin position="732"/>
        <end position="747"/>
    </location>
</feature>
<name>A0A819X3R2_9BILA</name>
<dbReference type="Gene3D" id="2.170.300.10">
    <property type="entry name" value="Tie2 ligand-binding domain superfamily"/>
    <property type="match status" value="1"/>
</dbReference>
<dbReference type="Gene3D" id="4.10.400.10">
    <property type="entry name" value="Low-density Lipoprotein Receptor"/>
    <property type="match status" value="2"/>
</dbReference>
<dbReference type="Pfam" id="PF00053">
    <property type="entry name" value="EGF_laminin"/>
    <property type="match status" value="2"/>
</dbReference>
<evidence type="ECO:0000256" key="10">
    <source>
        <dbReference type="SAM" id="MobiDB-lite"/>
    </source>
</evidence>
<dbReference type="PROSITE" id="PS51115">
    <property type="entry name" value="LAMININ_IVA"/>
    <property type="match status" value="1"/>
</dbReference>
<evidence type="ECO:0000256" key="8">
    <source>
        <dbReference type="ARBA" id="ARBA00023319"/>
    </source>
</evidence>
<dbReference type="Pfam" id="PF07679">
    <property type="entry name" value="I-set"/>
    <property type="match status" value="1"/>
</dbReference>
<feature type="region of interest" description="Disordered" evidence="10">
    <location>
        <begin position="229"/>
        <end position="265"/>
    </location>
</feature>
<evidence type="ECO:0000259" key="12">
    <source>
        <dbReference type="PROSITE" id="PS51115"/>
    </source>
</evidence>
<evidence type="ECO:0000256" key="4">
    <source>
        <dbReference type="ARBA" id="ARBA00023136"/>
    </source>
</evidence>
<dbReference type="SUPFAM" id="SSF57424">
    <property type="entry name" value="LDL receptor-like module"/>
    <property type="match status" value="2"/>
</dbReference>
<dbReference type="SUPFAM" id="SSF57196">
    <property type="entry name" value="EGF/Laminin"/>
    <property type="match status" value="1"/>
</dbReference>
<evidence type="ECO:0000313" key="14">
    <source>
        <dbReference type="Proteomes" id="UP000663868"/>
    </source>
</evidence>
<feature type="region of interest" description="Disordered" evidence="10">
    <location>
        <begin position="720"/>
        <end position="750"/>
    </location>
</feature>
<dbReference type="GO" id="GO:0030154">
    <property type="term" value="P:cell differentiation"/>
    <property type="evidence" value="ECO:0007669"/>
    <property type="project" value="UniProtKB-ARBA"/>
</dbReference>
<dbReference type="InterPro" id="IPR007110">
    <property type="entry name" value="Ig-like_dom"/>
</dbReference>
<evidence type="ECO:0000256" key="2">
    <source>
        <dbReference type="ARBA" id="ARBA00022729"/>
    </source>
</evidence>
<evidence type="ECO:0000256" key="5">
    <source>
        <dbReference type="ARBA" id="ARBA00023157"/>
    </source>
</evidence>
<keyword evidence="8" id="KW-0393">Immunoglobulin domain</keyword>
<dbReference type="SMART" id="SM00281">
    <property type="entry name" value="LamB"/>
    <property type="match status" value="1"/>
</dbReference>
<evidence type="ECO:0000256" key="9">
    <source>
        <dbReference type="PROSITE-ProRule" id="PRU00124"/>
    </source>
</evidence>
<dbReference type="SMART" id="SM00409">
    <property type="entry name" value="IG"/>
    <property type="match status" value="5"/>
</dbReference>
<dbReference type="GO" id="GO:0050839">
    <property type="term" value="F:cell adhesion molecule binding"/>
    <property type="evidence" value="ECO:0007669"/>
    <property type="project" value="TreeGrafter"/>
</dbReference>
<dbReference type="PRINTS" id="PR00261">
    <property type="entry name" value="LDLRECEPTOR"/>
</dbReference>
<feature type="domain" description="Ig-like" evidence="11">
    <location>
        <begin position="1078"/>
        <end position="1150"/>
    </location>
</feature>
<keyword evidence="2" id="KW-0732">Signal</keyword>
<dbReference type="AlphaFoldDB" id="A0A819X3R2"/>
<dbReference type="InterPro" id="IPR036055">
    <property type="entry name" value="LDL_receptor-like_sf"/>
</dbReference>
<dbReference type="PROSITE" id="PS01209">
    <property type="entry name" value="LDLRA_1"/>
    <property type="match status" value="2"/>
</dbReference>
<dbReference type="InterPro" id="IPR036179">
    <property type="entry name" value="Ig-like_dom_sf"/>
</dbReference>
<dbReference type="GO" id="GO:0098609">
    <property type="term" value="P:cell-cell adhesion"/>
    <property type="evidence" value="ECO:0007669"/>
    <property type="project" value="TreeGrafter"/>
</dbReference>
<dbReference type="PROSITE" id="PS50835">
    <property type="entry name" value="IG_LIKE"/>
    <property type="match status" value="4"/>
</dbReference>
<dbReference type="CDD" id="cd00112">
    <property type="entry name" value="LDLa"/>
    <property type="match status" value="1"/>
</dbReference>
<feature type="disulfide bond" evidence="9">
    <location>
        <begin position="80"/>
        <end position="95"/>
    </location>
</feature>
<dbReference type="InterPro" id="IPR002172">
    <property type="entry name" value="LDrepeatLR_classA_rpt"/>
</dbReference>
<comment type="caution">
    <text evidence="13">The sequence shown here is derived from an EMBL/GenBank/DDBJ whole genome shotgun (WGS) entry which is preliminary data.</text>
</comment>
<feature type="domain" description="Laminin IV type A" evidence="12">
    <location>
        <begin position="341"/>
        <end position="524"/>
    </location>
</feature>
<feature type="non-terminal residue" evidence="13">
    <location>
        <position position="1182"/>
    </location>
</feature>
<keyword evidence="5 9" id="KW-1015">Disulfide bond</keyword>
<sequence>GGECQPNEIRCSEPGRGRKCAQKFWMCDGDRDCDDGSDEEQRYCDLIPRQRYCKTNEFQCGNTINSTNGNLVCIPRSFQCDKFNDCPDHSDEIGCAKPTIISPPQRQIEVGVGGTVTLQCTVRGSPAPYVNWRLNWGHICTECPENDRCIMTQSSDPNDPTLVTGTLTIRYVYPNDGGAYSCEALNNQGFTFAVPDAIVHVNVSDKSQVYPCVYLPPVKAITATSTLKPITIRPSGPDGPSGAGGPSGPGGPLIPTGPVSTSPTSTPFNKFSSNCDASGTMVECNDHCYCKCNVEGDRCDQCKSGHFYLNPITPDGCLSCFCSGIETECTSTDWKRKPIFLSLNDWNAVPQNFDTDSYQVGNKIERRNHGREIALNQNSLDRSLHEVLYWKAPKELLGNFITLYDGTIDIHFTNDGNDNDAPSNDAFIWLRGNNIDLIHKLPSTQRFKANTDATYSVQLNERTFTHKDGRSMKREKLLTALSNIDTLLIKINPIGGQRNAVLREVTLNIAARDGYMNAAPTVEQCHCPANYTGSSCEKCAQGYGRVCPQCGNHLGQCWSCRSLCHERSDQCDQDTGKCSNCQGNSEGDRCERCRPGYVLDSRGRQCIQINEDQQDQFHETNTQTPPYVNKVPQDESNSVLVHIDLDDSQSEQRIPFPIPDIHPISVSWSRTGDNSLPTGVVQDGNDLVLQHPSALQAGKYTCTITHADGSIQHIIISLDNPDTHNNQAGRTHPPDQHETSKTTEKPQTRGPLKIRFEPNSATLKEGQRLIVPYKINAQKPIEVIWTRVTSEGYESMPSIFTIEEDRLILHKATLDVAGTYQVTVRNIYGEDTKQLQIYVEPRRRRSRIQSIPQIRFQQDQYELSHGQTIDIIPNISGGKGAVIRWSKDGSIDLPHGVTINNDGALHIQGQSSHVAGQYTLDVTTTGGTASSTIYVQWQESFDQQHENGDDDHDTARSYVNVRFEPIDEQNHKIGYNIQLQCAVHGNVDRPYEYKFTKDDQPLANNVEVHSDGLIIILNAQLHDAGYYRCEVSFPRAPEIAAQASSYNLRLESAVTDVDDQNYQYNHNNEQSQVSKEYIEVIAEPTQLNIKRGEKTNVICRVKGAEQFKVTWSKYAHDTSLPDYAHQEGNSVVLAPNVDTPAEQMYLQCQVDIPNQTQQYHAYVPVNILDGDEPNTKKKKRYS</sequence>
<feature type="compositionally biased region" description="Low complexity" evidence="10">
    <location>
        <begin position="253"/>
        <end position="265"/>
    </location>
</feature>
<protein>
    <submittedName>
        <fullName evidence="13">Uncharacterized protein</fullName>
    </submittedName>
</protein>
<dbReference type="GO" id="GO:0005886">
    <property type="term" value="C:plasma membrane"/>
    <property type="evidence" value="ECO:0007669"/>
    <property type="project" value="TreeGrafter"/>
</dbReference>
<evidence type="ECO:0000256" key="3">
    <source>
        <dbReference type="ARBA" id="ARBA00022737"/>
    </source>
</evidence>
<evidence type="ECO:0000259" key="11">
    <source>
        <dbReference type="PROSITE" id="PS50835"/>
    </source>
</evidence>
<evidence type="ECO:0000313" key="13">
    <source>
        <dbReference type="EMBL" id="CAF4134038.1"/>
    </source>
</evidence>
<dbReference type="Gene3D" id="2.10.25.10">
    <property type="entry name" value="Laminin"/>
    <property type="match status" value="1"/>
</dbReference>
<dbReference type="InterPro" id="IPR023415">
    <property type="entry name" value="LDLR_class-A_CS"/>
</dbReference>
<comment type="subcellular location">
    <subcellularLocation>
        <location evidence="1">Membrane</location>
        <topology evidence="1">Single-pass type I membrane protein</topology>
    </subcellularLocation>
</comment>
<dbReference type="InterPro" id="IPR002049">
    <property type="entry name" value="LE_dom"/>
</dbReference>
<dbReference type="InterPro" id="IPR013098">
    <property type="entry name" value="Ig_I-set"/>
</dbReference>
<dbReference type="PANTHER" id="PTHR11640:SF158">
    <property type="entry name" value="V-SET AND IMMUNOGLOBULIN DOMAIN-CONTAINING PROTEIN 10-LIKE 2"/>
    <property type="match status" value="1"/>
</dbReference>
<dbReference type="CDD" id="cd00055">
    <property type="entry name" value="EGF_Lam"/>
    <property type="match status" value="3"/>
</dbReference>
<dbReference type="SUPFAM" id="SSF48726">
    <property type="entry name" value="Immunoglobulin"/>
    <property type="match status" value="4"/>
</dbReference>
<dbReference type="GO" id="GO:0005911">
    <property type="term" value="C:cell-cell junction"/>
    <property type="evidence" value="ECO:0007669"/>
    <property type="project" value="TreeGrafter"/>
</dbReference>
<dbReference type="Pfam" id="PF13927">
    <property type="entry name" value="Ig_3"/>
    <property type="match status" value="2"/>
</dbReference>
<dbReference type="GO" id="GO:0005604">
    <property type="term" value="C:basement membrane"/>
    <property type="evidence" value="ECO:0007669"/>
    <property type="project" value="UniProtKB-ARBA"/>
</dbReference>
<feature type="domain" description="Ig-like" evidence="11">
    <location>
        <begin position="98"/>
        <end position="204"/>
    </location>
</feature>
<dbReference type="Pfam" id="PF00057">
    <property type="entry name" value="Ldl_recept_a"/>
    <property type="match status" value="2"/>
</dbReference>
<dbReference type="InterPro" id="IPR000034">
    <property type="entry name" value="Laminin_IV"/>
</dbReference>
<dbReference type="FunFam" id="2.10.25.10:FF:000188">
    <property type="entry name" value="Laminin subunit gamma 2"/>
    <property type="match status" value="1"/>
</dbReference>
<dbReference type="SMART" id="SM00180">
    <property type="entry name" value="EGF_Lam"/>
    <property type="match status" value="3"/>
</dbReference>
<keyword evidence="3" id="KW-0677">Repeat</keyword>
<dbReference type="Gene3D" id="2.60.40.10">
    <property type="entry name" value="Immunoglobulins"/>
    <property type="match status" value="6"/>
</dbReference>
<dbReference type="PROSITE" id="PS01248">
    <property type="entry name" value="EGF_LAM_1"/>
    <property type="match status" value="2"/>
</dbReference>
<feature type="domain" description="Ig-like" evidence="11">
    <location>
        <begin position="664"/>
        <end position="717"/>
    </location>
</feature>
<dbReference type="SMART" id="SM00192">
    <property type="entry name" value="LDLa"/>
    <property type="match status" value="2"/>
</dbReference>
<dbReference type="InterPro" id="IPR013783">
    <property type="entry name" value="Ig-like_fold"/>
</dbReference>
<reference evidence="13" key="1">
    <citation type="submission" date="2021-02" db="EMBL/GenBank/DDBJ databases">
        <authorList>
            <person name="Nowell W R."/>
        </authorList>
    </citation>
    <scope>NUCLEOTIDE SEQUENCE</scope>
</reference>
<dbReference type="InterPro" id="IPR003598">
    <property type="entry name" value="Ig_sub2"/>
</dbReference>
<dbReference type="SMART" id="SM00408">
    <property type="entry name" value="IGc2"/>
    <property type="match status" value="2"/>
</dbReference>
<proteinExistence type="predicted"/>
<feature type="domain" description="Ig-like" evidence="11">
    <location>
        <begin position="974"/>
        <end position="1040"/>
    </location>
</feature>
<evidence type="ECO:0000256" key="7">
    <source>
        <dbReference type="ARBA" id="ARBA00023292"/>
    </source>
</evidence>
<dbReference type="EMBL" id="CAJOBB010005601">
    <property type="protein sequence ID" value="CAF4134038.1"/>
    <property type="molecule type" value="Genomic_DNA"/>
</dbReference>
<dbReference type="InterPro" id="IPR051275">
    <property type="entry name" value="Cell_adhesion_signaling"/>
</dbReference>
<organism evidence="13 14">
    <name type="scientific">Adineta steineri</name>
    <dbReference type="NCBI Taxonomy" id="433720"/>
    <lineage>
        <taxon>Eukaryota</taxon>
        <taxon>Metazoa</taxon>
        <taxon>Spiralia</taxon>
        <taxon>Gnathifera</taxon>
        <taxon>Rotifera</taxon>
        <taxon>Eurotatoria</taxon>
        <taxon>Bdelloidea</taxon>
        <taxon>Adinetida</taxon>
        <taxon>Adinetidae</taxon>
        <taxon>Adineta</taxon>
    </lineage>
</organism>
<evidence type="ECO:0000256" key="6">
    <source>
        <dbReference type="ARBA" id="ARBA00023180"/>
    </source>
</evidence>
<dbReference type="CDD" id="cd00096">
    <property type="entry name" value="Ig"/>
    <property type="match status" value="1"/>
</dbReference>
<feature type="compositionally biased region" description="Gly residues" evidence="10">
    <location>
        <begin position="239"/>
        <end position="251"/>
    </location>
</feature>